<dbReference type="PIRSF" id="PIRSF003073">
    <property type="entry name" value="DNAC_TnpB_IstB"/>
    <property type="match status" value="1"/>
</dbReference>
<dbReference type="Pfam" id="PF01695">
    <property type="entry name" value="IstB_IS21"/>
    <property type="match status" value="1"/>
</dbReference>
<dbReference type="SUPFAM" id="SSF52540">
    <property type="entry name" value="P-loop containing nucleoside triphosphate hydrolases"/>
    <property type="match status" value="1"/>
</dbReference>
<dbReference type="SMART" id="SM00382">
    <property type="entry name" value="AAA"/>
    <property type="match status" value="1"/>
</dbReference>
<dbReference type="InterPro" id="IPR002611">
    <property type="entry name" value="IstB_ATP-bd"/>
</dbReference>
<protein>
    <submittedName>
        <fullName evidence="2">ATP-binding protein</fullName>
    </submittedName>
</protein>
<dbReference type="EMBL" id="CP104064">
    <property type="protein sequence ID" value="WAH39199.1"/>
    <property type="molecule type" value="Genomic_DNA"/>
</dbReference>
<feature type="domain" description="AAA+ ATPase" evidence="1">
    <location>
        <begin position="94"/>
        <end position="227"/>
    </location>
</feature>
<dbReference type="Gene3D" id="3.40.50.300">
    <property type="entry name" value="P-loop containing nucleotide triphosphate hydrolases"/>
    <property type="match status" value="1"/>
</dbReference>
<reference evidence="2" key="1">
    <citation type="submission" date="2022-08" db="EMBL/GenBank/DDBJ databases">
        <title>Alicyclobacillus dauci DSM2870, complete genome.</title>
        <authorList>
            <person name="Wang Q."/>
            <person name="Cai R."/>
            <person name="Wang Z."/>
        </authorList>
    </citation>
    <scope>NUCLEOTIDE SEQUENCE</scope>
    <source>
        <strain evidence="2">DSM 28700</strain>
    </source>
</reference>
<dbReference type="CDD" id="cd00009">
    <property type="entry name" value="AAA"/>
    <property type="match status" value="1"/>
</dbReference>
<evidence type="ECO:0000313" key="2">
    <source>
        <dbReference type="EMBL" id="WAH39199.1"/>
    </source>
</evidence>
<dbReference type="InterPro" id="IPR003593">
    <property type="entry name" value="AAA+_ATPase"/>
</dbReference>
<evidence type="ECO:0000259" key="1">
    <source>
        <dbReference type="SMART" id="SM00382"/>
    </source>
</evidence>
<keyword evidence="2" id="KW-0547">Nucleotide-binding</keyword>
<gene>
    <name evidence="2" type="ORF">NZD86_11810</name>
</gene>
<name>A0ABY6Z8L6_9BACL</name>
<dbReference type="PANTHER" id="PTHR30050:SF4">
    <property type="entry name" value="ATP-BINDING PROTEIN RV3427C IN INSERTION SEQUENCE-RELATED"/>
    <property type="match status" value="1"/>
</dbReference>
<evidence type="ECO:0000313" key="3">
    <source>
        <dbReference type="Proteomes" id="UP001164803"/>
    </source>
</evidence>
<dbReference type="InterPro" id="IPR028350">
    <property type="entry name" value="DNAC/IstB-like"/>
</dbReference>
<dbReference type="GO" id="GO:0005524">
    <property type="term" value="F:ATP binding"/>
    <property type="evidence" value="ECO:0007669"/>
    <property type="project" value="UniProtKB-KW"/>
</dbReference>
<dbReference type="Proteomes" id="UP001164803">
    <property type="component" value="Chromosome"/>
</dbReference>
<proteinExistence type="predicted"/>
<dbReference type="NCBIfam" id="NF005992">
    <property type="entry name" value="PRK08116.1"/>
    <property type="match status" value="1"/>
</dbReference>
<keyword evidence="3" id="KW-1185">Reference proteome</keyword>
<sequence length="241" mass="28274">MTLMFGGREKPFGAKRCTCPEAQEHWRKFDERLKAEEEFRLENERRERIRALFTQSLLPERWKTRTFEAFQVTPENRQAYEMAKAYARDFEPSSPHGLILSGRVGRGKTHLCAAIAMELLSREHSVIFGTVTNLLAQIRNTYSDDKETELKVFQRLTRCRLLVIDELGKEKVTEWVEQTVYEIINTRYEHNKPILVTTNMDVFKLPQKYPNNGEAILSRILEMCRGVQMDGPDWRTKGMKQ</sequence>
<dbReference type="PANTHER" id="PTHR30050">
    <property type="entry name" value="CHROMOSOMAL REPLICATION INITIATOR PROTEIN DNAA"/>
    <property type="match status" value="1"/>
</dbReference>
<organism evidence="2 3">
    <name type="scientific">Alicyclobacillus dauci</name>
    <dbReference type="NCBI Taxonomy" id="1475485"/>
    <lineage>
        <taxon>Bacteria</taxon>
        <taxon>Bacillati</taxon>
        <taxon>Bacillota</taxon>
        <taxon>Bacilli</taxon>
        <taxon>Bacillales</taxon>
        <taxon>Alicyclobacillaceae</taxon>
        <taxon>Alicyclobacillus</taxon>
    </lineage>
</organism>
<keyword evidence="2" id="KW-0067">ATP-binding</keyword>
<dbReference type="RefSeq" id="WP_268046856.1">
    <property type="nucleotide sequence ID" value="NZ_CP104064.1"/>
</dbReference>
<accession>A0ABY6Z8L6</accession>
<dbReference type="InterPro" id="IPR027417">
    <property type="entry name" value="P-loop_NTPase"/>
</dbReference>